<accession>A0ABP7K2Z0</accession>
<dbReference type="EMBL" id="BAAAZA010000007">
    <property type="protein sequence ID" value="GAA3863781.1"/>
    <property type="molecule type" value="Genomic_DNA"/>
</dbReference>
<evidence type="ECO:0000313" key="1">
    <source>
        <dbReference type="EMBL" id="GAA3863781.1"/>
    </source>
</evidence>
<keyword evidence="2" id="KW-1185">Reference proteome</keyword>
<reference evidence="2" key="1">
    <citation type="journal article" date="2019" name="Int. J. Syst. Evol. Microbiol.">
        <title>The Global Catalogue of Microorganisms (GCM) 10K type strain sequencing project: providing services to taxonomists for standard genome sequencing and annotation.</title>
        <authorList>
            <consortium name="The Broad Institute Genomics Platform"/>
            <consortium name="The Broad Institute Genome Sequencing Center for Infectious Disease"/>
            <person name="Wu L."/>
            <person name="Ma J."/>
        </authorList>
    </citation>
    <scope>NUCLEOTIDE SEQUENCE [LARGE SCALE GENOMIC DNA]</scope>
    <source>
        <strain evidence="2">JCM 16578</strain>
    </source>
</reference>
<evidence type="ECO:0000313" key="2">
    <source>
        <dbReference type="Proteomes" id="UP001501563"/>
    </source>
</evidence>
<proteinExistence type="predicted"/>
<name>A0ABP7K2Z0_9ACTN</name>
<organism evidence="1 2">
    <name type="scientific">Streptomyces lannensis</name>
    <dbReference type="NCBI Taxonomy" id="766498"/>
    <lineage>
        <taxon>Bacteria</taxon>
        <taxon>Bacillati</taxon>
        <taxon>Actinomycetota</taxon>
        <taxon>Actinomycetes</taxon>
        <taxon>Kitasatosporales</taxon>
        <taxon>Streptomycetaceae</taxon>
        <taxon>Streptomyces</taxon>
    </lineage>
</organism>
<dbReference type="Proteomes" id="UP001501563">
    <property type="component" value="Unassembled WGS sequence"/>
</dbReference>
<comment type="caution">
    <text evidence="1">The sequence shown here is derived from an EMBL/GenBank/DDBJ whole genome shotgun (WGS) entry which is preliminary data.</text>
</comment>
<sequence length="73" mass="8464">MRQQAAAGAGHWDILFETQDESEWRARIHRLRESDERIDWTAVRMDTSRGRLAQPTTYRLSVFVANTTADADE</sequence>
<gene>
    <name evidence="1" type="ORF">GCM10022207_29740</name>
</gene>
<protein>
    <submittedName>
        <fullName evidence="1">Uncharacterized protein</fullName>
    </submittedName>
</protein>
<dbReference type="RefSeq" id="WP_345548507.1">
    <property type="nucleotide sequence ID" value="NZ_BAAAZA010000007.1"/>
</dbReference>